<organism evidence="2">
    <name type="scientific">viral metagenome</name>
    <dbReference type="NCBI Taxonomy" id="1070528"/>
    <lineage>
        <taxon>unclassified sequences</taxon>
        <taxon>metagenomes</taxon>
        <taxon>organismal metagenomes</taxon>
    </lineage>
</organism>
<dbReference type="AlphaFoldDB" id="A0A6C0E6N4"/>
<evidence type="ECO:0000313" key="2">
    <source>
        <dbReference type="EMBL" id="QHT24301.1"/>
    </source>
</evidence>
<feature type="transmembrane region" description="Helical" evidence="1">
    <location>
        <begin position="12"/>
        <end position="28"/>
    </location>
</feature>
<keyword evidence="1" id="KW-0812">Transmembrane</keyword>
<evidence type="ECO:0000256" key="1">
    <source>
        <dbReference type="SAM" id="Phobius"/>
    </source>
</evidence>
<feature type="transmembrane region" description="Helical" evidence="1">
    <location>
        <begin position="64"/>
        <end position="83"/>
    </location>
</feature>
<accession>A0A6C0E6N4</accession>
<feature type="transmembrane region" description="Helical" evidence="1">
    <location>
        <begin position="89"/>
        <end position="105"/>
    </location>
</feature>
<name>A0A6C0E6N4_9ZZZZ</name>
<feature type="transmembrane region" description="Helical" evidence="1">
    <location>
        <begin position="40"/>
        <end position="57"/>
    </location>
</feature>
<dbReference type="EMBL" id="MN739743">
    <property type="protein sequence ID" value="QHT24301.1"/>
    <property type="molecule type" value="Genomic_DNA"/>
</dbReference>
<keyword evidence="1" id="KW-1133">Transmembrane helix</keyword>
<protein>
    <submittedName>
        <fullName evidence="2">Uncharacterized protein</fullName>
    </submittedName>
</protein>
<keyword evidence="1" id="KW-0472">Membrane</keyword>
<feature type="transmembrane region" description="Helical" evidence="1">
    <location>
        <begin position="125"/>
        <end position="142"/>
    </location>
</feature>
<sequence>MIDRVLSGRNLFVLYLVLAAAYIQPLFFCNADSALGSSMVSRHLVAFLTLTFFIVVTDTELDDTMPFATVLMTSAIIYLWFLISSKMTANWWLVLAVLLAALYLMDIYDESHPKKYDLKPIKEGILGVAAALTLVGFLIYVGEKKLDYKGDFSYTTLLLGTKECKRTPNVQPYWKSLDAAFKDVSRSAQRGGAAFDTMDLSNLEPVNSLE</sequence>
<proteinExistence type="predicted"/>
<reference evidence="2" key="1">
    <citation type="journal article" date="2020" name="Nature">
        <title>Giant virus diversity and host interactions through global metagenomics.</title>
        <authorList>
            <person name="Schulz F."/>
            <person name="Roux S."/>
            <person name="Paez-Espino D."/>
            <person name="Jungbluth S."/>
            <person name="Walsh D.A."/>
            <person name="Denef V.J."/>
            <person name="McMahon K.D."/>
            <person name="Konstantinidis K.T."/>
            <person name="Eloe-Fadrosh E.A."/>
            <person name="Kyrpides N.C."/>
            <person name="Woyke T."/>
        </authorList>
    </citation>
    <scope>NUCLEOTIDE SEQUENCE</scope>
    <source>
        <strain evidence="2">GVMAG-M-3300023179-138</strain>
    </source>
</reference>